<evidence type="ECO:0000313" key="1">
    <source>
        <dbReference type="EMBL" id="MBB5890593.1"/>
    </source>
</evidence>
<dbReference type="Proteomes" id="UP000585638">
    <property type="component" value="Unassembled WGS sequence"/>
</dbReference>
<keyword evidence="2" id="KW-1185">Reference proteome</keyword>
<dbReference type="EMBL" id="JACHIR010000001">
    <property type="protein sequence ID" value="MBB5890593.1"/>
    <property type="molecule type" value="Genomic_DNA"/>
</dbReference>
<protein>
    <submittedName>
        <fullName evidence="1">Uncharacterized protein</fullName>
    </submittedName>
</protein>
<accession>A0A7W9KDG9</accession>
<sequence length="92" mass="10468">MEITSDREQWQALLKFGGMRTWVLPEIWTAYLDGTDVQDMTVDDQAKFIRNRLGDAAATFRQDQDAAGKLTESGHAHADRILAELRKSFENP</sequence>
<organism evidence="1 2">
    <name type="scientific">Kutzneria kofuensis</name>
    <dbReference type="NCBI Taxonomy" id="103725"/>
    <lineage>
        <taxon>Bacteria</taxon>
        <taxon>Bacillati</taxon>
        <taxon>Actinomycetota</taxon>
        <taxon>Actinomycetes</taxon>
        <taxon>Pseudonocardiales</taxon>
        <taxon>Pseudonocardiaceae</taxon>
        <taxon>Kutzneria</taxon>
    </lineage>
</organism>
<dbReference type="AlphaFoldDB" id="A0A7W9KDG9"/>
<dbReference type="RefSeq" id="WP_184860147.1">
    <property type="nucleotide sequence ID" value="NZ_BAAAWY010000090.1"/>
</dbReference>
<reference evidence="1 2" key="1">
    <citation type="submission" date="2020-08" db="EMBL/GenBank/DDBJ databases">
        <title>Sequencing the genomes of 1000 actinobacteria strains.</title>
        <authorList>
            <person name="Klenk H.-P."/>
        </authorList>
    </citation>
    <scope>NUCLEOTIDE SEQUENCE [LARGE SCALE GENOMIC DNA]</scope>
    <source>
        <strain evidence="1 2">DSM 43851</strain>
    </source>
</reference>
<evidence type="ECO:0000313" key="2">
    <source>
        <dbReference type="Proteomes" id="UP000585638"/>
    </source>
</evidence>
<proteinExistence type="predicted"/>
<gene>
    <name evidence="1" type="ORF">BJ998_001789</name>
</gene>
<comment type="caution">
    <text evidence="1">The sequence shown here is derived from an EMBL/GenBank/DDBJ whole genome shotgun (WGS) entry which is preliminary data.</text>
</comment>
<name>A0A7W9KDG9_9PSEU</name>